<organism evidence="11 12">
    <name type="scientific">Aureobasidium pullulans</name>
    <name type="common">Black yeast</name>
    <name type="synonym">Pullularia pullulans</name>
    <dbReference type="NCBI Taxonomy" id="5580"/>
    <lineage>
        <taxon>Eukaryota</taxon>
        <taxon>Fungi</taxon>
        <taxon>Dikarya</taxon>
        <taxon>Ascomycota</taxon>
        <taxon>Pezizomycotina</taxon>
        <taxon>Dothideomycetes</taxon>
        <taxon>Dothideomycetidae</taxon>
        <taxon>Dothideales</taxon>
        <taxon>Saccotheciaceae</taxon>
        <taxon>Aureobasidium</taxon>
    </lineage>
</organism>
<dbReference type="SMART" id="SM00916">
    <property type="entry name" value="L51_S25_CI-B8"/>
    <property type="match status" value="1"/>
</dbReference>
<feature type="domain" description="Ribosomal protein/NADH dehydrogenase" evidence="10">
    <location>
        <begin position="20"/>
        <end position="90"/>
    </location>
</feature>
<protein>
    <recommendedName>
        <fullName evidence="10">Ribosomal protein/NADH dehydrogenase domain-containing protein</fullName>
    </recommendedName>
</protein>
<keyword evidence="8" id="KW-0496">Mitochondrion</keyword>
<keyword evidence="7" id="KW-0249">Electron transport</keyword>
<evidence type="ECO:0000256" key="7">
    <source>
        <dbReference type="ARBA" id="ARBA00022982"/>
    </source>
</evidence>
<sequence length="114" mass="12939">MSLKQSFSKALKELRFHHCQTSESSAAVRSFLTQQYPAMKKANPHTPILIREALEVEPRVWARYDFGKEKSASLKGMSWLREAWKTGESADMINTGLDNKAIESKIAELVQQAQ</sequence>
<gene>
    <name evidence="11" type="ORF">D6D22_06462</name>
</gene>
<dbReference type="InterPro" id="IPR036249">
    <property type="entry name" value="Thioredoxin-like_sf"/>
</dbReference>
<name>A0A4V4IHJ1_AURPU</name>
<keyword evidence="9" id="KW-0472">Membrane</keyword>
<dbReference type="PANTHER" id="PTHR12878">
    <property type="entry name" value="NADH-UBIQUINONE OXIDOREDUCTASE B8 SUBUNIT"/>
    <property type="match status" value="1"/>
</dbReference>
<dbReference type="Pfam" id="PF05047">
    <property type="entry name" value="L51_S25_CI-B8"/>
    <property type="match status" value="1"/>
</dbReference>
<evidence type="ECO:0000256" key="8">
    <source>
        <dbReference type="ARBA" id="ARBA00023128"/>
    </source>
</evidence>
<dbReference type="Gene3D" id="3.40.30.10">
    <property type="entry name" value="Glutaredoxin"/>
    <property type="match status" value="1"/>
</dbReference>
<evidence type="ECO:0000313" key="12">
    <source>
        <dbReference type="Proteomes" id="UP000310687"/>
    </source>
</evidence>
<evidence type="ECO:0000256" key="4">
    <source>
        <dbReference type="ARBA" id="ARBA00022448"/>
    </source>
</evidence>
<dbReference type="EMBL" id="QZAL01000097">
    <property type="protein sequence ID" value="THW39064.1"/>
    <property type="molecule type" value="Genomic_DNA"/>
</dbReference>
<dbReference type="InterPro" id="IPR016464">
    <property type="entry name" value="NADH_Ub_cplx-1_asu_su-2"/>
</dbReference>
<dbReference type="PIRSF" id="PIRSF005822">
    <property type="entry name" value="NDUA2"/>
    <property type="match status" value="1"/>
</dbReference>
<dbReference type="GO" id="GO:0005743">
    <property type="term" value="C:mitochondrial inner membrane"/>
    <property type="evidence" value="ECO:0007669"/>
    <property type="project" value="UniProtKB-SubCell"/>
</dbReference>
<keyword evidence="6" id="KW-0999">Mitochondrion inner membrane</keyword>
<evidence type="ECO:0000313" key="11">
    <source>
        <dbReference type="EMBL" id="THW39064.1"/>
    </source>
</evidence>
<evidence type="ECO:0000256" key="2">
    <source>
        <dbReference type="ARBA" id="ARBA00004443"/>
    </source>
</evidence>
<comment type="caution">
    <text evidence="11">The sequence shown here is derived from an EMBL/GenBank/DDBJ whole genome shotgun (WGS) entry which is preliminary data.</text>
</comment>
<dbReference type="SUPFAM" id="SSF52833">
    <property type="entry name" value="Thioredoxin-like"/>
    <property type="match status" value="1"/>
</dbReference>
<reference evidence="11 12" key="1">
    <citation type="submission" date="2018-10" db="EMBL/GenBank/DDBJ databases">
        <title>Fifty Aureobasidium pullulans genomes reveal a recombining polyextremotolerant generalist.</title>
        <authorList>
            <person name="Gostincar C."/>
            <person name="Turk M."/>
            <person name="Zajc J."/>
            <person name="Gunde-Cimerman N."/>
        </authorList>
    </citation>
    <scope>NUCLEOTIDE SEQUENCE [LARGE SCALE GENOMIC DNA]</scope>
    <source>
        <strain evidence="11 12">EXF-11013</strain>
    </source>
</reference>
<dbReference type="Proteomes" id="UP000310687">
    <property type="component" value="Unassembled WGS sequence"/>
</dbReference>
<comment type="similarity">
    <text evidence="3">Belongs to the complex I NDUFA2 subunit family.</text>
</comment>
<comment type="function">
    <text evidence="1">Accessory subunit of the mitochondrial membrane respiratory chain NADH dehydrogenase (Complex I), that is believed not to be involved in catalysis. Complex I functions in the transfer of electrons from NADH to the respiratory chain. The immediate electron acceptor for the enzyme is believed to be ubiquinone.</text>
</comment>
<evidence type="ECO:0000259" key="10">
    <source>
        <dbReference type="SMART" id="SM00916"/>
    </source>
</evidence>
<proteinExistence type="inferred from homology"/>
<keyword evidence="5" id="KW-0679">Respiratory chain</keyword>
<dbReference type="PANTHER" id="PTHR12878:SF0">
    <property type="entry name" value="NADH DEHYDROGENASE [UBIQUINONE] 1 ALPHA SUBCOMPLEX SUBUNIT 2"/>
    <property type="match status" value="1"/>
</dbReference>
<dbReference type="AlphaFoldDB" id="A0A4V4IHJ1"/>
<keyword evidence="4" id="KW-0813">Transport</keyword>
<evidence type="ECO:0000256" key="3">
    <source>
        <dbReference type="ARBA" id="ARBA00008939"/>
    </source>
</evidence>
<evidence type="ECO:0000256" key="1">
    <source>
        <dbReference type="ARBA" id="ARBA00003195"/>
    </source>
</evidence>
<dbReference type="InterPro" id="IPR007741">
    <property type="entry name" value="Ribosomal_mL43/mS25/NADH_DH"/>
</dbReference>
<evidence type="ECO:0000256" key="9">
    <source>
        <dbReference type="ARBA" id="ARBA00023136"/>
    </source>
</evidence>
<comment type="subcellular location">
    <subcellularLocation>
        <location evidence="2">Mitochondrion inner membrane</location>
        <topology evidence="2">Peripheral membrane protein</topology>
        <orientation evidence="2">Matrix side</orientation>
    </subcellularLocation>
</comment>
<evidence type="ECO:0000256" key="5">
    <source>
        <dbReference type="ARBA" id="ARBA00022660"/>
    </source>
</evidence>
<accession>A0A4V4IHJ1</accession>
<evidence type="ECO:0000256" key="6">
    <source>
        <dbReference type="ARBA" id="ARBA00022792"/>
    </source>
</evidence>